<comment type="caution">
    <text evidence="1">The sequence shown here is derived from an EMBL/GenBank/DDBJ whole genome shotgun (WGS) entry which is preliminary data.</text>
</comment>
<dbReference type="Proteomes" id="UP000024635">
    <property type="component" value="Unassembled WGS sequence"/>
</dbReference>
<proteinExistence type="predicted"/>
<accession>A0A016T165</accession>
<evidence type="ECO:0000313" key="1">
    <source>
        <dbReference type="EMBL" id="EYB96427.1"/>
    </source>
</evidence>
<reference evidence="2" key="1">
    <citation type="journal article" date="2015" name="Nat. Genet.">
        <title>The genome and transcriptome of the zoonotic hookworm Ancylostoma ceylanicum identify infection-specific gene families.</title>
        <authorList>
            <person name="Schwarz E.M."/>
            <person name="Hu Y."/>
            <person name="Antoshechkin I."/>
            <person name="Miller M.M."/>
            <person name="Sternberg P.W."/>
            <person name="Aroian R.V."/>
        </authorList>
    </citation>
    <scope>NUCLEOTIDE SEQUENCE</scope>
    <source>
        <strain evidence="2">HY135</strain>
    </source>
</reference>
<dbReference type="EMBL" id="JARK01001486">
    <property type="protein sequence ID" value="EYB96427.1"/>
    <property type="molecule type" value="Genomic_DNA"/>
</dbReference>
<protein>
    <submittedName>
        <fullName evidence="1">Uncharacterized protein</fullName>
    </submittedName>
</protein>
<keyword evidence="2" id="KW-1185">Reference proteome</keyword>
<evidence type="ECO:0000313" key="2">
    <source>
        <dbReference type="Proteomes" id="UP000024635"/>
    </source>
</evidence>
<name>A0A016T165_9BILA</name>
<gene>
    <name evidence="1" type="primary">Acey_s0150.g2748</name>
    <name evidence="1" type="ORF">Y032_0150g2748</name>
</gene>
<organism evidence="1 2">
    <name type="scientific">Ancylostoma ceylanicum</name>
    <dbReference type="NCBI Taxonomy" id="53326"/>
    <lineage>
        <taxon>Eukaryota</taxon>
        <taxon>Metazoa</taxon>
        <taxon>Ecdysozoa</taxon>
        <taxon>Nematoda</taxon>
        <taxon>Chromadorea</taxon>
        <taxon>Rhabditida</taxon>
        <taxon>Rhabditina</taxon>
        <taxon>Rhabditomorpha</taxon>
        <taxon>Strongyloidea</taxon>
        <taxon>Ancylostomatidae</taxon>
        <taxon>Ancylostomatinae</taxon>
        <taxon>Ancylostoma</taxon>
    </lineage>
</organism>
<sequence length="76" mass="8446">MDANIATELVSTNACRRKKKLVVSQKSFNVRADVVVASHLARDRYFDTSKSTLSLPMPFSNLRHVFSLVSFVSPCG</sequence>
<dbReference type="AlphaFoldDB" id="A0A016T165"/>